<evidence type="ECO:0000313" key="2">
    <source>
        <dbReference type="EMBL" id="MEQ2168814.1"/>
    </source>
</evidence>
<sequence length="229" mass="25258">MIPDLLEPNAIVWFTCSGVKAPSLRAGLQPQILPLTGHMAPVSLSGWTMDSSIRVSVSHLCPNLTPLSLGCLFLCLDVDLDAVVSSTEKLRHPTASRPRVTDRRPRSQILTPVSVQETYCPNYGLFIFSLWQSSLSNIELDPPTVEDRKGRRKDDQEPVSDVKTLLPKPSILPPPNSSHRIISPSSSSGPSPSPELRQSPLTPPPTLEELRNQLRDLRASIDLLKLQHK</sequence>
<reference evidence="2 3" key="1">
    <citation type="submission" date="2021-06" db="EMBL/GenBank/DDBJ databases">
        <authorList>
            <person name="Palmer J.M."/>
        </authorList>
    </citation>
    <scope>NUCLEOTIDE SEQUENCE [LARGE SCALE GENOMIC DNA]</scope>
    <source>
        <strain evidence="2 3">GA_2019</strain>
        <tissue evidence="2">Muscle</tissue>
    </source>
</reference>
<name>A0ABV0NBT0_9TELE</name>
<feature type="compositionally biased region" description="Low complexity" evidence="1">
    <location>
        <begin position="177"/>
        <end position="190"/>
    </location>
</feature>
<accession>A0ABV0NBT0</accession>
<keyword evidence="3" id="KW-1185">Reference proteome</keyword>
<organism evidence="2 3">
    <name type="scientific">Goodea atripinnis</name>
    <dbReference type="NCBI Taxonomy" id="208336"/>
    <lineage>
        <taxon>Eukaryota</taxon>
        <taxon>Metazoa</taxon>
        <taxon>Chordata</taxon>
        <taxon>Craniata</taxon>
        <taxon>Vertebrata</taxon>
        <taxon>Euteleostomi</taxon>
        <taxon>Actinopterygii</taxon>
        <taxon>Neopterygii</taxon>
        <taxon>Teleostei</taxon>
        <taxon>Neoteleostei</taxon>
        <taxon>Acanthomorphata</taxon>
        <taxon>Ovalentaria</taxon>
        <taxon>Atherinomorphae</taxon>
        <taxon>Cyprinodontiformes</taxon>
        <taxon>Goodeidae</taxon>
        <taxon>Goodea</taxon>
    </lineage>
</organism>
<gene>
    <name evidence="2" type="ORF">GOODEAATRI_018643</name>
</gene>
<dbReference type="Proteomes" id="UP001476798">
    <property type="component" value="Unassembled WGS sequence"/>
</dbReference>
<comment type="caution">
    <text evidence="2">The sequence shown here is derived from an EMBL/GenBank/DDBJ whole genome shotgun (WGS) entry which is preliminary data.</text>
</comment>
<evidence type="ECO:0000313" key="3">
    <source>
        <dbReference type="Proteomes" id="UP001476798"/>
    </source>
</evidence>
<protein>
    <recommendedName>
        <fullName evidence="4">Mitochondrial fission regulator 2</fullName>
    </recommendedName>
</protein>
<proteinExistence type="predicted"/>
<evidence type="ECO:0000256" key="1">
    <source>
        <dbReference type="SAM" id="MobiDB-lite"/>
    </source>
</evidence>
<dbReference type="EMBL" id="JAHRIO010031585">
    <property type="protein sequence ID" value="MEQ2168814.1"/>
    <property type="molecule type" value="Genomic_DNA"/>
</dbReference>
<feature type="region of interest" description="Disordered" evidence="1">
    <location>
        <begin position="87"/>
        <end position="108"/>
    </location>
</feature>
<evidence type="ECO:0008006" key="4">
    <source>
        <dbReference type="Google" id="ProtNLM"/>
    </source>
</evidence>
<feature type="region of interest" description="Disordered" evidence="1">
    <location>
        <begin position="142"/>
        <end position="208"/>
    </location>
</feature>
<feature type="compositionally biased region" description="Basic and acidic residues" evidence="1">
    <location>
        <begin position="145"/>
        <end position="156"/>
    </location>
</feature>